<accession>A0AAQ3JWB1</accession>
<keyword evidence="2" id="KW-1185">Reference proteome</keyword>
<reference evidence="1 2" key="1">
    <citation type="submission" date="2023-10" db="EMBL/GenBank/DDBJ databases">
        <title>Chromosome-scale genome assembly provides insights into flower coloration mechanisms of Canna indica.</title>
        <authorList>
            <person name="Li C."/>
        </authorList>
    </citation>
    <scope>NUCLEOTIDE SEQUENCE [LARGE SCALE GENOMIC DNA]</scope>
    <source>
        <tissue evidence="1">Flower</tissue>
    </source>
</reference>
<evidence type="ECO:0000313" key="2">
    <source>
        <dbReference type="Proteomes" id="UP001327560"/>
    </source>
</evidence>
<dbReference type="AlphaFoldDB" id="A0AAQ3JWB1"/>
<proteinExistence type="predicted"/>
<sequence>MILPCVLRRGPMLLTTDATKLLLPRIEALRSYGATEAVISTLFRAHPWVIAHSRFDRQDQSHGRQAVHGFIRPRILGALHFDPVHVGQQSCQLQAPRVVGGAIPQRLRQASVLHVGVQRQGQQSLGISSSLYLWNESCDGIIFKVIYQIAHKDLTSFKGQAEKDKAPWEGVRARDLLPFLFSPTAISRRWRPSADPAVSFSASVRWLPTVAMEIERMRQLMLLWLRRLSTRVALVGGNHTAARFCSR</sequence>
<organism evidence="1 2">
    <name type="scientific">Canna indica</name>
    <name type="common">Indian-shot</name>
    <dbReference type="NCBI Taxonomy" id="4628"/>
    <lineage>
        <taxon>Eukaryota</taxon>
        <taxon>Viridiplantae</taxon>
        <taxon>Streptophyta</taxon>
        <taxon>Embryophyta</taxon>
        <taxon>Tracheophyta</taxon>
        <taxon>Spermatophyta</taxon>
        <taxon>Magnoliopsida</taxon>
        <taxon>Liliopsida</taxon>
        <taxon>Zingiberales</taxon>
        <taxon>Cannaceae</taxon>
        <taxon>Canna</taxon>
    </lineage>
</organism>
<evidence type="ECO:0000313" key="1">
    <source>
        <dbReference type="EMBL" id="WOK96227.1"/>
    </source>
</evidence>
<dbReference type="EMBL" id="CP136891">
    <property type="protein sequence ID" value="WOK96227.1"/>
    <property type="molecule type" value="Genomic_DNA"/>
</dbReference>
<protein>
    <submittedName>
        <fullName evidence="1">Uncharacterized protein</fullName>
    </submittedName>
</protein>
<gene>
    <name evidence="1" type="ORF">Cni_G04934</name>
</gene>
<dbReference type="Proteomes" id="UP001327560">
    <property type="component" value="Chromosome 2"/>
</dbReference>
<name>A0AAQ3JWB1_9LILI</name>